<dbReference type="GO" id="GO:0008168">
    <property type="term" value="F:methyltransferase activity"/>
    <property type="evidence" value="ECO:0007669"/>
    <property type="project" value="UniProtKB-KW"/>
</dbReference>
<evidence type="ECO:0000256" key="1">
    <source>
        <dbReference type="ARBA" id="ARBA00022884"/>
    </source>
</evidence>
<dbReference type="PANTHER" id="PTHR32319:SF0">
    <property type="entry name" value="BACTERIAL HEMOLYSIN-LIKE PROTEIN"/>
    <property type="match status" value="1"/>
</dbReference>
<keyword evidence="4" id="KW-0808">Transferase</keyword>
<name>A0A3B0TDJ9_9ZZZZ</name>
<accession>A0A3B0TDJ9</accession>
<dbReference type="CDD" id="cd00165">
    <property type="entry name" value="S4"/>
    <property type="match status" value="1"/>
</dbReference>
<gene>
    <name evidence="4" type="ORF">MNBD_ALPHA05-1323</name>
</gene>
<evidence type="ECO:0000256" key="2">
    <source>
        <dbReference type="ARBA" id="ARBA00029460"/>
    </source>
</evidence>
<dbReference type="NCBIfam" id="TIGR00478">
    <property type="entry name" value="tly"/>
    <property type="match status" value="1"/>
</dbReference>
<dbReference type="InterPro" id="IPR004538">
    <property type="entry name" value="Hemolysin_A/TlyA"/>
</dbReference>
<dbReference type="AlphaFoldDB" id="A0A3B0TDJ9"/>
<sequence>MTRLDQYLIGTGRFQSRARAQAAIRAGLVRIGGAIAHKPSQKVASGARVEIDGEIHPYVSRGGVKLAAALCAMEIDPAGKICLDLGASTGGFSDVLLRRGATKVYAVDVGTGQLDAKIAADPRVVNLQQTHARDLSPALIGEPVDIIVCDVSFISLRKALPPALALGAPGARLAALVKPQFEVGRSQIGKGGIVKPGIENSVGVAQSIGEWLAAQPGWRWAGYMKSPISGGDGNVEFLLGAIKSV</sequence>
<comment type="similarity">
    <text evidence="2">Belongs to the TlyA family.</text>
</comment>
<dbReference type="GO" id="GO:0003723">
    <property type="term" value="F:RNA binding"/>
    <property type="evidence" value="ECO:0007669"/>
    <property type="project" value="UniProtKB-KW"/>
</dbReference>
<dbReference type="InterPro" id="IPR002942">
    <property type="entry name" value="S4_RNA-bd"/>
</dbReference>
<dbReference type="CDD" id="cd02440">
    <property type="entry name" value="AdoMet_MTases"/>
    <property type="match status" value="1"/>
</dbReference>
<dbReference type="EMBL" id="UOEH01000547">
    <property type="protein sequence ID" value="VAW06894.1"/>
    <property type="molecule type" value="Genomic_DNA"/>
</dbReference>
<evidence type="ECO:0000259" key="3">
    <source>
        <dbReference type="SMART" id="SM00363"/>
    </source>
</evidence>
<reference evidence="4" key="1">
    <citation type="submission" date="2018-06" db="EMBL/GenBank/DDBJ databases">
        <authorList>
            <person name="Zhirakovskaya E."/>
        </authorList>
    </citation>
    <scope>NUCLEOTIDE SEQUENCE</scope>
</reference>
<dbReference type="PANTHER" id="PTHR32319">
    <property type="entry name" value="BACTERIAL HEMOLYSIN-LIKE PROTEIN"/>
    <property type="match status" value="1"/>
</dbReference>
<evidence type="ECO:0000313" key="4">
    <source>
        <dbReference type="EMBL" id="VAW06894.1"/>
    </source>
</evidence>
<keyword evidence="1" id="KW-0694">RNA-binding</keyword>
<proteinExistence type="inferred from homology"/>
<dbReference type="InterPro" id="IPR029063">
    <property type="entry name" value="SAM-dependent_MTases_sf"/>
</dbReference>
<keyword evidence="4" id="KW-0489">Methyltransferase</keyword>
<dbReference type="SUPFAM" id="SSF53335">
    <property type="entry name" value="S-adenosyl-L-methionine-dependent methyltransferases"/>
    <property type="match status" value="1"/>
</dbReference>
<dbReference type="PIRSF" id="PIRSF005578">
    <property type="entry name" value="TlyA"/>
    <property type="match status" value="1"/>
</dbReference>
<dbReference type="InterPro" id="IPR002877">
    <property type="entry name" value="RNA_MeTrfase_FtsJ_dom"/>
</dbReference>
<dbReference type="Gene3D" id="3.40.50.150">
    <property type="entry name" value="Vaccinia Virus protein VP39"/>
    <property type="match status" value="1"/>
</dbReference>
<organism evidence="4">
    <name type="scientific">hydrothermal vent metagenome</name>
    <dbReference type="NCBI Taxonomy" id="652676"/>
    <lineage>
        <taxon>unclassified sequences</taxon>
        <taxon>metagenomes</taxon>
        <taxon>ecological metagenomes</taxon>
    </lineage>
</organism>
<protein>
    <submittedName>
        <fullName evidence="4">RNA binding methyltransferase FtsJ like</fullName>
    </submittedName>
</protein>
<dbReference type="Pfam" id="PF01728">
    <property type="entry name" value="FtsJ"/>
    <property type="match status" value="1"/>
</dbReference>
<dbReference type="InterPro" id="IPR047048">
    <property type="entry name" value="TlyA"/>
</dbReference>
<dbReference type="Gene3D" id="3.10.290.10">
    <property type="entry name" value="RNA-binding S4 domain"/>
    <property type="match status" value="1"/>
</dbReference>
<dbReference type="Pfam" id="PF01479">
    <property type="entry name" value="S4"/>
    <property type="match status" value="1"/>
</dbReference>
<dbReference type="SUPFAM" id="SSF55174">
    <property type="entry name" value="Alpha-L RNA-binding motif"/>
    <property type="match status" value="1"/>
</dbReference>
<dbReference type="InterPro" id="IPR036986">
    <property type="entry name" value="S4_RNA-bd_sf"/>
</dbReference>
<dbReference type="GO" id="GO:0032259">
    <property type="term" value="P:methylation"/>
    <property type="evidence" value="ECO:0007669"/>
    <property type="project" value="UniProtKB-KW"/>
</dbReference>
<dbReference type="PROSITE" id="PS50889">
    <property type="entry name" value="S4"/>
    <property type="match status" value="1"/>
</dbReference>
<feature type="domain" description="RNA-binding S4" evidence="3">
    <location>
        <begin position="2"/>
        <end position="67"/>
    </location>
</feature>
<dbReference type="SMART" id="SM00363">
    <property type="entry name" value="S4"/>
    <property type="match status" value="1"/>
</dbReference>